<accession>A0A0E9PJP1</accession>
<evidence type="ECO:0000313" key="1">
    <source>
        <dbReference type="EMBL" id="JAH04280.1"/>
    </source>
</evidence>
<protein>
    <submittedName>
        <fullName evidence="1">Uncharacterized protein</fullName>
    </submittedName>
</protein>
<reference evidence="1" key="1">
    <citation type="submission" date="2014-11" db="EMBL/GenBank/DDBJ databases">
        <authorList>
            <person name="Amaro Gonzalez C."/>
        </authorList>
    </citation>
    <scope>NUCLEOTIDE SEQUENCE</scope>
</reference>
<reference evidence="1" key="2">
    <citation type="journal article" date="2015" name="Fish Shellfish Immunol.">
        <title>Early steps in the European eel (Anguilla anguilla)-Vibrio vulnificus interaction in the gills: Role of the RtxA13 toxin.</title>
        <authorList>
            <person name="Callol A."/>
            <person name="Pajuelo D."/>
            <person name="Ebbesson L."/>
            <person name="Teles M."/>
            <person name="MacKenzie S."/>
            <person name="Amaro C."/>
        </authorList>
    </citation>
    <scope>NUCLEOTIDE SEQUENCE</scope>
</reference>
<name>A0A0E9PJP1_ANGAN</name>
<dbReference type="EMBL" id="GBXM01104297">
    <property type="protein sequence ID" value="JAH04280.1"/>
    <property type="molecule type" value="Transcribed_RNA"/>
</dbReference>
<proteinExistence type="predicted"/>
<sequence length="25" mass="2823">MYNLNILERFGNTKGHQGMLLKSAS</sequence>
<dbReference type="AlphaFoldDB" id="A0A0E9PJP1"/>
<organism evidence="1">
    <name type="scientific">Anguilla anguilla</name>
    <name type="common">European freshwater eel</name>
    <name type="synonym">Muraena anguilla</name>
    <dbReference type="NCBI Taxonomy" id="7936"/>
    <lineage>
        <taxon>Eukaryota</taxon>
        <taxon>Metazoa</taxon>
        <taxon>Chordata</taxon>
        <taxon>Craniata</taxon>
        <taxon>Vertebrata</taxon>
        <taxon>Euteleostomi</taxon>
        <taxon>Actinopterygii</taxon>
        <taxon>Neopterygii</taxon>
        <taxon>Teleostei</taxon>
        <taxon>Anguilliformes</taxon>
        <taxon>Anguillidae</taxon>
        <taxon>Anguilla</taxon>
    </lineage>
</organism>